<dbReference type="EMBL" id="QGNW01000391">
    <property type="protein sequence ID" value="RVW73454.1"/>
    <property type="molecule type" value="Genomic_DNA"/>
</dbReference>
<evidence type="ECO:0000313" key="1">
    <source>
        <dbReference type="EMBL" id="RVW73454.1"/>
    </source>
</evidence>
<reference evidence="1 2" key="1">
    <citation type="journal article" date="2018" name="PLoS Genet.">
        <title>Population sequencing reveals clonal diversity and ancestral inbreeding in the grapevine cultivar Chardonnay.</title>
        <authorList>
            <person name="Roach M.J."/>
            <person name="Johnson D.L."/>
            <person name="Bohlmann J."/>
            <person name="van Vuuren H.J."/>
            <person name="Jones S.J."/>
            <person name="Pretorius I.S."/>
            <person name="Schmidt S.A."/>
            <person name="Borneman A.R."/>
        </authorList>
    </citation>
    <scope>NUCLEOTIDE SEQUENCE [LARGE SCALE GENOMIC DNA]</scope>
    <source>
        <strain evidence="2">cv. Chardonnay</strain>
        <tissue evidence="1">Leaf</tissue>
    </source>
</reference>
<organism evidence="1 2">
    <name type="scientific">Vitis vinifera</name>
    <name type="common">Grape</name>
    <dbReference type="NCBI Taxonomy" id="29760"/>
    <lineage>
        <taxon>Eukaryota</taxon>
        <taxon>Viridiplantae</taxon>
        <taxon>Streptophyta</taxon>
        <taxon>Embryophyta</taxon>
        <taxon>Tracheophyta</taxon>
        <taxon>Spermatophyta</taxon>
        <taxon>Magnoliopsida</taxon>
        <taxon>eudicotyledons</taxon>
        <taxon>Gunneridae</taxon>
        <taxon>Pentapetalae</taxon>
        <taxon>rosids</taxon>
        <taxon>Vitales</taxon>
        <taxon>Vitaceae</taxon>
        <taxon>Viteae</taxon>
        <taxon>Vitis</taxon>
    </lineage>
</organism>
<gene>
    <name evidence="1" type="ORF">CK203_057913</name>
</gene>
<evidence type="ECO:0000313" key="2">
    <source>
        <dbReference type="Proteomes" id="UP000288805"/>
    </source>
</evidence>
<proteinExistence type="predicted"/>
<name>A0A438GMQ2_VITVI</name>
<comment type="caution">
    <text evidence="1">The sequence shown here is derived from an EMBL/GenBank/DDBJ whole genome shotgun (WGS) entry which is preliminary data.</text>
</comment>
<accession>A0A438GMQ2</accession>
<sequence length="167" mass="18752">MAEDQNVITNENFDSFEANDDKCTQTLDVAKTTHPRPTSFDQNLMFIEALEHLKRLVVYFKGQAIGTIAVLDNASGALNRVQKNLSSLVRLDRVVSALTPTATSPILDTREYVIHKPNLSTTTSNEKKKRTSLKQTLWVCWGRADSLQNVVCWGRADSLQNVVCWGR</sequence>
<dbReference type="Proteomes" id="UP000288805">
    <property type="component" value="Unassembled WGS sequence"/>
</dbReference>
<dbReference type="AlphaFoldDB" id="A0A438GMQ2"/>
<protein>
    <submittedName>
        <fullName evidence="1">Uncharacterized protein</fullName>
    </submittedName>
</protein>